<feature type="region of interest" description="Disordered" evidence="1">
    <location>
        <begin position="1"/>
        <end position="35"/>
    </location>
</feature>
<protein>
    <submittedName>
        <fullName evidence="2">Uncharacterized protein</fullName>
    </submittedName>
</protein>
<dbReference type="Proteomes" id="UP000004682">
    <property type="component" value="Unassembled WGS sequence"/>
</dbReference>
<evidence type="ECO:0000256" key="1">
    <source>
        <dbReference type="SAM" id="MobiDB-lite"/>
    </source>
</evidence>
<proteinExistence type="predicted"/>
<organism evidence="2 3">
    <name type="scientific">Burkholderia humptydooensis MSMB43</name>
    <dbReference type="NCBI Taxonomy" id="441157"/>
    <lineage>
        <taxon>Bacteria</taxon>
        <taxon>Pseudomonadati</taxon>
        <taxon>Pseudomonadota</taxon>
        <taxon>Betaproteobacteria</taxon>
        <taxon>Burkholderiales</taxon>
        <taxon>Burkholderiaceae</taxon>
        <taxon>Burkholderia</taxon>
        <taxon>pseudomallei group</taxon>
    </lineage>
</organism>
<reference evidence="3" key="1">
    <citation type="journal article" date="2012" name="J. Bacteriol.">
        <title>Revised Genome Sequence of Burkholderia thailandensis MSMB43 with Improved Annotation.</title>
        <authorList>
            <person name="Zhuo Y."/>
            <person name="Liu L."/>
            <person name="Wang Q."/>
            <person name="Liu X."/>
            <person name="Ren B."/>
            <person name="Liu M."/>
            <person name="Ni P."/>
            <person name="Cheng Y.Q."/>
            <person name="Zhang L."/>
        </authorList>
    </citation>
    <scope>NUCLEOTIDE SEQUENCE [LARGE SCALE GENOMIC DNA]</scope>
    <source>
        <strain evidence="3">MSMB43</strain>
    </source>
</reference>
<name>A0ABN0G640_9BURK</name>
<evidence type="ECO:0000313" key="2">
    <source>
        <dbReference type="EMBL" id="EIP87671.1"/>
    </source>
</evidence>
<accession>A0ABN0G640</accession>
<evidence type="ECO:0000313" key="3">
    <source>
        <dbReference type="Proteomes" id="UP000004682"/>
    </source>
</evidence>
<sequence length="93" mass="10738">MNDDARHQRAFSHRDRPLADSSRETQQALRDARGGRHRYLDIRRREASRCPPIRDVAYAHVAYAHVAYARPPRAIVRIDVTGITLLRAPQKNL</sequence>
<keyword evidence="3" id="KW-1185">Reference proteome</keyword>
<dbReference type="RefSeq" id="WP_006026633.1">
    <property type="nucleotide sequence ID" value="NZ_JH692063.1"/>
</dbReference>
<gene>
    <name evidence="2" type="ORF">A33K_15692</name>
</gene>
<dbReference type="EMBL" id="JH692063">
    <property type="protein sequence ID" value="EIP87671.1"/>
    <property type="molecule type" value="Genomic_DNA"/>
</dbReference>
<feature type="compositionally biased region" description="Basic and acidic residues" evidence="1">
    <location>
        <begin position="1"/>
        <end position="23"/>
    </location>
</feature>